<protein>
    <recommendedName>
        <fullName evidence="4">Glycerophosphoryl diester phosphodiesterase</fullName>
    </recommendedName>
</protein>
<gene>
    <name evidence="2" type="ORF">SAMN04488090_4173</name>
</gene>
<keyword evidence="1" id="KW-0732">Signal</keyword>
<proteinExistence type="predicted"/>
<dbReference type="RefSeq" id="WP_093207524.1">
    <property type="nucleotide sequence ID" value="NZ_FNGS01000008.1"/>
</dbReference>
<reference evidence="2 3" key="1">
    <citation type="submission" date="2016-10" db="EMBL/GenBank/DDBJ databases">
        <authorList>
            <person name="de Groot N.N."/>
        </authorList>
    </citation>
    <scope>NUCLEOTIDE SEQUENCE [LARGE SCALE GENOMIC DNA]</scope>
    <source>
        <strain evidence="2 3">DSM 21668</strain>
    </source>
</reference>
<dbReference type="Gene3D" id="1.50.10.20">
    <property type="match status" value="1"/>
</dbReference>
<evidence type="ECO:0000313" key="2">
    <source>
        <dbReference type="EMBL" id="SDM73557.1"/>
    </source>
</evidence>
<dbReference type="EMBL" id="FNGS01000008">
    <property type="protein sequence ID" value="SDM73557.1"/>
    <property type="molecule type" value="Genomic_DNA"/>
</dbReference>
<evidence type="ECO:0008006" key="4">
    <source>
        <dbReference type="Google" id="ProtNLM"/>
    </source>
</evidence>
<name>A0A1G9VN57_9BACT</name>
<keyword evidence="3" id="KW-1185">Reference proteome</keyword>
<evidence type="ECO:0000256" key="1">
    <source>
        <dbReference type="SAM" id="SignalP"/>
    </source>
</evidence>
<dbReference type="OrthoDB" id="628098at2"/>
<feature type="signal peptide" evidence="1">
    <location>
        <begin position="1"/>
        <end position="19"/>
    </location>
</feature>
<dbReference type="STRING" id="563176.SAMN04488090_4173"/>
<accession>A0A1G9VN57</accession>
<dbReference type="GO" id="GO:0005975">
    <property type="term" value="P:carbohydrate metabolic process"/>
    <property type="evidence" value="ECO:0007669"/>
    <property type="project" value="InterPro"/>
</dbReference>
<dbReference type="AlphaFoldDB" id="A0A1G9VN57"/>
<sequence length="856" mass="95912">MIRYTIAWLALSCWLPVAAQSGLSLKNDQLDLVWTKKPQGWVLEKAAVRKGRQWETLANPSGEGTLLFSAEKPDGKPQTSFQKSTGGTFPEANYHYQESQWAESINPVSLNTAGTAVHFFPQQGRQEGKGHVQFETEMPEGVIVTDYRLDARFPNDIQVTQTLTARKAGYFSLPSPTLVSVEEKQLSWASVPGYFQGNTIQKDFPRAYAYGMGVPELPVVYRERCASTLCPLVTTKSGITYSIIPEPGLARDPWEKDKITQVDWHIGLSHKNRKSQLAPTLYYPVLGEEKSGLKAGESVSYQFRYSFREGDWFRAIHHAVYDIYRFRESLALRQSRQSLTSRIEKMHHYLTDPVTSMWNVEEYKGMKIGAQSYMGGVVGSNKDAMKNADYGAMWFLANATGDPELTQKVLPYALNFKLAQQTGSGFFKGAVEGQYYLAKSKKFVEEWGEVVEPIGVTYYTMLDIGNILLFEPENAELKEKLRAGADFLLHNQFPDGHWAVAYDHHSQEEIFKDIPDVRPTFYGLIVAYRILKDPKYLAAARKGADWFLKESVEKGHFLGVCGDARYAPDFATGQSAQALLDLFDLTKDARYQKGAITAAKIYTSSIYTHPIADTKPKTVNGIAREDWEIAQSGLSFEHGGIFGSANRHGPIQLCSHAGMFIRLYQLTKDPLFRDMARAGAIGRDAFVDPKTSVASYYWQAMNRGAGPYPHHAWWQIGWITDYLMAEAELRSNREVAFPRGFVTPKVGPHQTYGFAAGTIYGDKARLLIREGVVETDQPAVDYVLARSEKSNRLYVILLNNRVQPTTTRLAFHPEKWKAGSSVRAIRSLTSGKTGNEGTLEIPGFGIDVLAIDLTGQ</sequence>
<feature type="chain" id="PRO_5011713197" description="Glycerophosphoryl diester phosphodiesterase" evidence="1">
    <location>
        <begin position="20"/>
        <end position="856"/>
    </location>
</feature>
<dbReference type="SUPFAM" id="SSF48208">
    <property type="entry name" value="Six-hairpin glycosidases"/>
    <property type="match status" value="1"/>
</dbReference>
<dbReference type="InterPro" id="IPR008928">
    <property type="entry name" value="6-hairpin_glycosidase_sf"/>
</dbReference>
<organism evidence="2 3">
    <name type="scientific">Siphonobacter aquaeclarae</name>
    <dbReference type="NCBI Taxonomy" id="563176"/>
    <lineage>
        <taxon>Bacteria</taxon>
        <taxon>Pseudomonadati</taxon>
        <taxon>Bacteroidota</taxon>
        <taxon>Cytophagia</taxon>
        <taxon>Cytophagales</taxon>
        <taxon>Cytophagaceae</taxon>
        <taxon>Siphonobacter</taxon>
    </lineage>
</organism>
<dbReference type="Proteomes" id="UP000198901">
    <property type="component" value="Unassembled WGS sequence"/>
</dbReference>
<evidence type="ECO:0000313" key="3">
    <source>
        <dbReference type="Proteomes" id="UP000198901"/>
    </source>
</evidence>